<dbReference type="PIRSF" id="PIRSF001587">
    <property type="entry name" value="FGAM_synthase_II"/>
    <property type="match status" value="1"/>
</dbReference>
<feature type="binding site" evidence="8">
    <location>
        <begin position="312"/>
        <end position="314"/>
    </location>
    <ligand>
        <name>substrate</name>
    </ligand>
</feature>
<evidence type="ECO:0000259" key="9">
    <source>
        <dbReference type="Pfam" id="PF00586"/>
    </source>
</evidence>
<evidence type="ECO:0000259" key="11">
    <source>
        <dbReference type="Pfam" id="PF18072"/>
    </source>
</evidence>
<feature type="binding site" evidence="8">
    <location>
        <position position="490"/>
    </location>
    <ligand>
        <name>ATP</name>
        <dbReference type="ChEBI" id="CHEBI:30616"/>
    </ligand>
</feature>
<keyword evidence="3 8" id="KW-0479">Metal-binding</keyword>
<comment type="function">
    <text evidence="8">Part of the phosphoribosylformylglycinamidine synthase complex involved in the purines biosynthetic pathway. Catalyzes the ATP-dependent conversion of formylglycinamide ribonucleotide (FGAR) and glutamine to yield formylglycinamidine ribonucleotide (FGAM) and glutamate. The FGAM synthase complex is composed of three subunits. PurQ produces an ammonia molecule by converting glutamine to glutamate. PurL transfers the ammonia molecule to FGAR to form FGAM in an ATP-dependent manner. PurS interacts with PurQ and PurL and is thought to assist in the transfer of the ammonia molecule from PurQ to PurL.</text>
</comment>
<keyword evidence="6 8" id="KW-0067">ATP-binding</keyword>
<comment type="subunit">
    <text evidence="8">Monomer. Part of the FGAM synthase complex composed of 1 PurL, 1 PurQ and 2 PurS subunits.</text>
</comment>
<dbReference type="Proteomes" id="UP001597079">
    <property type="component" value="Unassembled WGS sequence"/>
</dbReference>
<feature type="binding site" evidence="8">
    <location>
        <position position="93"/>
    </location>
    <ligand>
        <name>ATP</name>
        <dbReference type="ChEBI" id="CHEBI:30616"/>
    </ligand>
</feature>
<feature type="domain" description="PurM-like N-terminal" evidence="9">
    <location>
        <begin position="434"/>
        <end position="552"/>
    </location>
</feature>
<feature type="binding site" evidence="8">
    <location>
        <position position="119"/>
    </location>
    <ligand>
        <name>Mg(2+)</name>
        <dbReference type="ChEBI" id="CHEBI:18420"/>
        <label>2</label>
    </ligand>
</feature>
<organism evidence="12 13">
    <name type="scientific">Alicyclobacillus fodiniaquatilis</name>
    <dbReference type="NCBI Taxonomy" id="1661150"/>
    <lineage>
        <taxon>Bacteria</taxon>
        <taxon>Bacillati</taxon>
        <taxon>Bacillota</taxon>
        <taxon>Bacilli</taxon>
        <taxon>Bacillales</taxon>
        <taxon>Alicyclobacillaceae</taxon>
        <taxon>Alicyclobacillus</taxon>
    </lineage>
</organism>
<dbReference type="Pfam" id="PF18072">
    <property type="entry name" value="FGAR-AT_linker"/>
    <property type="match status" value="1"/>
</dbReference>
<comment type="catalytic activity">
    <reaction evidence="8">
        <text>N(2)-formyl-N(1)-(5-phospho-beta-D-ribosyl)glycinamide + L-glutamine + ATP + H2O = 2-formamido-N(1)-(5-O-phospho-beta-D-ribosyl)acetamidine + L-glutamate + ADP + phosphate + H(+)</text>
        <dbReference type="Rhea" id="RHEA:17129"/>
        <dbReference type="ChEBI" id="CHEBI:15377"/>
        <dbReference type="ChEBI" id="CHEBI:15378"/>
        <dbReference type="ChEBI" id="CHEBI:29985"/>
        <dbReference type="ChEBI" id="CHEBI:30616"/>
        <dbReference type="ChEBI" id="CHEBI:43474"/>
        <dbReference type="ChEBI" id="CHEBI:58359"/>
        <dbReference type="ChEBI" id="CHEBI:147286"/>
        <dbReference type="ChEBI" id="CHEBI:147287"/>
        <dbReference type="ChEBI" id="CHEBI:456216"/>
        <dbReference type="EC" id="6.3.5.3"/>
    </reaction>
</comment>
<feature type="active site" evidence="8">
    <location>
        <position position="51"/>
    </location>
</feature>
<dbReference type="NCBIfam" id="NF002290">
    <property type="entry name" value="PRK01213.1"/>
    <property type="match status" value="1"/>
</dbReference>
<proteinExistence type="inferred from homology"/>
<keyword evidence="2 8" id="KW-0436">Ligase</keyword>
<feature type="binding site" evidence="8">
    <location>
        <position position="530"/>
    </location>
    <ligand>
        <name>substrate</name>
    </ligand>
</feature>
<dbReference type="NCBIfam" id="TIGR01736">
    <property type="entry name" value="FGAM_synth_II"/>
    <property type="match status" value="1"/>
</dbReference>
<reference evidence="13" key="1">
    <citation type="journal article" date="2019" name="Int. J. Syst. Evol. Microbiol.">
        <title>The Global Catalogue of Microorganisms (GCM) 10K type strain sequencing project: providing services to taxonomists for standard genome sequencing and annotation.</title>
        <authorList>
            <consortium name="The Broad Institute Genomics Platform"/>
            <consortium name="The Broad Institute Genome Sequencing Center for Infectious Disease"/>
            <person name="Wu L."/>
            <person name="Ma J."/>
        </authorList>
    </citation>
    <scope>NUCLEOTIDE SEQUENCE [LARGE SCALE GENOMIC DNA]</scope>
    <source>
        <strain evidence="13">CGMCC 1.12286</strain>
    </source>
</reference>
<gene>
    <name evidence="8 12" type="primary">purL</name>
    <name evidence="12" type="ORF">ACFSB2_02905</name>
</gene>
<feature type="domain" description="PurM-like N-terminal" evidence="9">
    <location>
        <begin position="76"/>
        <end position="190"/>
    </location>
</feature>
<comment type="similarity">
    <text evidence="8">Belongs to the FGAMS family.</text>
</comment>
<dbReference type="CDD" id="cd02204">
    <property type="entry name" value="PurL_repeat2"/>
    <property type="match status" value="1"/>
</dbReference>
<dbReference type="InterPro" id="IPR016188">
    <property type="entry name" value="PurM-like_N"/>
</dbReference>
<dbReference type="PANTHER" id="PTHR43555">
    <property type="entry name" value="PHOSPHORIBOSYLFORMYLGLYCINAMIDINE SYNTHASE SUBUNIT PURL"/>
    <property type="match status" value="1"/>
</dbReference>
<feature type="binding site" evidence="8">
    <location>
        <position position="268"/>
    </location>
    <ligand>
        <name>Mg(2+)</name>
        <dbReference type="ChEBI" id="CHEBI:18420"/>
        <label>2</label>
    </ligand>
</feature>
<protein>
    <recommendedName>
        <fullName evidence="8">Phosphoribosylformylglycinamidine synthase subunit PurL</fullName>
        <shortName evidence="8">FGAM synthase</shortName>
        <ecNumber evidence="8">6.3.5.3</ecNumber>
    </recommendedName>
    <alternativeName>
        <fullName evidence="8">Formylglycinamide ribonucleotide amidotransferase subunit II</fullName>
        <shortName evidence="8">FGAR amidotransferase II</shortName>
        <shortName evidence="8">FGAR-AT II</shortName>
    </alternativeName>
    <alternativeName>
        <fullName evidence="8">Glutamine amidotransferase PurL</fullName>
    </alternativeName>
    <alternativeName>
        <fullName evidence="8">Phosphoribosylformylglycinamidine synthase subunit II</fullName>
    </alternativeName>
</protein>
<dbReference type="Pfam" id="PF00586">
    <property type="entry name" value="AIRS"/>
    <property type="match status" value="2"/>
</dbReference>
<evidence type="ECO:0000313" key="12">
    <source>
        <dbReference type="EMBL" id="MFD1673659.1"/>
    </source>
</evidence>
<evidence type="ECO:0000256" key="8">
    <source>
        <dbReference type="HAMAP-Rule" id="MF_00420"/>
    </source>
</evidence>
<evidence type="ECO:0000256" key="3">
    <source>
        <dbReference type="ARBA" id="ARBA00022723"/>
    </source>
</evidence>
<keyword evidence="5 8" id="KW-0658">Purine biosynthesis</keyword>
<feature type="binding site" evidence="8">
    <location>
        <position position="528"/>
    </location>
    <ligand>
        <name>Mg(2+)</name>
        <dbReference type="ChEBI" id="CHEBI:18420"/>
        <label>1</label>
    </ligand>
</feature>
<feature type="active site" description="Proton acceptor" evidence="8">
    <location>
        <position position="97"/>
    </location>
</feature>
<keyword evidence="1 8" id="KW-0963">Cytoplasm</keyword>
<feature type="domain" description="PurM-like C-terminal" evidence="10">
    <location>
        <begin position="603"/>
        <end position="703"/>
    </location>
</feature>
<dbReference type="GO" id="GO:0004642">
    <property type="term" value="F:phosphoribosylformylglycinamidine synthase activity"/>
    <property type="evidence" value="ECO:0007669"/>
    <property type="project" value="UniProtKB-EC"/>
</dbReference>
<dbReference type="Pfam" id="PF02769">
    <property type="entry name" value="AIRS_C"/>
    <property type="match status" value="2"/>
</dbReference>
<dbReference type="EC" id="6.3.5.3" evidence="8"/>
<dbReference type="EMBL" id="JBHUCX010000009">
    <property type="protein sequence ID" value="MFD1673659.1"/>
    <property type="molecule type" value="Genomic_DNA"/>
</dbReference>
<name>A0ABW4JD78_9BACL</name>
<dbReference type="InterPro" id="IPR010074">
    <property type="entry name" value="PRibForGlyAmidine_synth_PurL"/>
</dbReference>
<evidence type="ECO:0000256" key="1">
    <source>
        <dbReference type="ARBA" id="ARBA00022490"/>
    </source>
</evidence>
<feature type="binding site" evidence="8">
    <location>
        <position position="240"/>
    </location>
    <ligand>
        <name>substrate</name>
    </ligand>
</feature>
<keyword evidence="13" id="KW-1185">Reference proteome</keyword>
<keyword evidence="7 8" id="KW-0460">Magnesium</keyword>
<evidence type="ECO:0000256" key="7">
    <source>
        <dbReference type="ARBA" id="ARBA00022842"/>
    </source>
</evidence>
<feature type="binding site" evidence="8">
    <location>
        <position position="118"/>
    </location>
    <ligand>
        <name>substrate</name>
    </ligand>
</feature>
<feature type="domain" description="Phosphoribosylformylglycinamidine synthase linker" evidence="11">
    <location>
        <begin position="9"/>
        <end position="55"/>
    </location>
</feature>
<feature type="binding site" evidence="8">
    <location>
        <position position="54"/>
    </location>
    <ligand>
        <name>ATP</name>
        <dbReference type="ChEBI" id="CHEBI:30616"/>
    </ligand>
</feature>
<dbReference type="CDD" id="cd02203">
    <property type="entry name" value="PurL_repeat1"/>
    <property type="match status" value="1"/>
</dbReference>
<dbReference type="HAMAP" id="MF_00420">
    <property type="entry name" value="PurL_2"/>
    <property type="match status" value="1"/>
</dbReference>
<accession>A0ABW4JD78</accession>
<evidence type="ECO:0000256" key="6">
    <source>
        <dbReference type="ARBA" id="ARBA00022840"/>
    </source>
</evidence>
<feature type="binding site" evidence="8">
    <location>
        <begin position="96"/>
        <end position="99"/>
    </location>
    <ligand>
        <name>substrate</name>
    </ligand>
</feature>
<evidence type="ECO:0000256" key="2">
    <source>
        <dbReference type="ARBA" id="ARBA00022598"/>
    </source>
</evidence>
<evidence type="ECO:0000256" key="4">
    <source>
        <dbReference type="ARBA" id="ARBA00022741"/>
    </source>
</evidence>
<feature type="domain" description="PurM-like C-terminal" evidence="10">
    <location>
        <begin position="204"/>
        <end position="356"/>
    </location>
</feature>
<dbReference type="RefSeq" id="WP_377941135.1">
    <property type="nucleotide sequence ID" value="NZ_JBHUCX010000009.1"/>
</dbReference>
<dbReference type="InterPro" id="IPR036921">
    <property type="entry name" value="PurM-like_N_sf"/>
</dbReference>
<comment type="subcellular location">
    <subcellularLocation>
        <location evidence="8">Cytoplasm</location>
    </subcellularLocation>
</comment>
<comment type="pathway">
    <text evidence="8">Purine metabolism; IMP biosynthesis via de novo pathway; 5-amino-1-(5-phospho-D-ribosyl)imidazole from N(2)-formyl-N(1)-(5-phospho-D-ribosyl)glycinamide: step 1/2.</text>
</comment>
<dbReference type="SUPFAM" id="SSF56042">
    <property type="entry name" value="PurM C-terminal domain-like"/>
    <property type="match status" value="2"/>
</dbReference>
<keyword evidence="4 8" id="KW-0547">Nucleotide-binding</keyword>
<feature type="binding site" evidence="8">
    <location>
        <position position="95"/>
    </location>
    <ligand>
        <name>Mg(2+)</name>
        <dbReference type="ChEBI" id="CHEBI:18420"/>
        <label>1</label>
    </ligand>
</feature>
<comment type="caution">
    <text evidence="12">The sequence shown here is derived from an EMBL/GenBank/DDBJ whole genome shotgun (WGS) entry which is preliminary data.</text>
</comment>
<dbReference type="Gene3D" id="3.30.1330.10">
    <property type="entry name" value="PurM-like, N-terminal domain"/>
    <property type="match status" value="2"/>
</dbReference>
<evidence type="ECO:0000259" key="10">
    <source>
        <dbReference type="Pfam" id="PF02769"/>
    </source>
</evidence>
<evidence type="ECO:0000313" key="13">
    <source>
        <dbReference type="Proteomes" id="UP001597079"/>
    </source>
</evidence>
<dbReference type="InterPro" id="IPR041609">
    <property type="entry name" value="PurL_linker"/>
</dbReference>
<dbReference type="InterPro" id="IPR010918">
    <property type="entry name" value="PurM-like_C_dom"/>
</dbReference>
<feature type="binding site" evidence="8">
    <location>
        <position position="527"/>
    </location>
    <ligand>
        <name>ATP</name>
        <dbReference type="ChEBI" id="CHEBI:30616"/>
    </ligand>
</feature>
<dbReference type="Gene3D" id="3.90.650.10">
    <property type="entry name" value="PurM-like C-terminal domain"/>
    <property type="match status" value="2"/>
</dbReference>
<sequence>MLEPTAEQIRDERLYRDLGLTETEYALVTEKLGRLPNYVEAGIFGVLWSEHCSYKSSKAHLRRFPTSAPHVLQGPGENAGVVDIGDGLAVAFKMESHNHPSAVEPYQGAATGVGGILRDIFTMGARPIAFLDSLRFGPLDDAHTRYLFEQVVAGIGGYGNCVGIPTVAGEVQFSPTYKGNPLVNAMCVGLLPADKMMRGTASGVGNPVFVVGARTGRDGIHGATFASAEDPHEKERSAVQVGDPFLGKLLMEACLELIASGAVVGIQDMGAAGLTSSSAEMASRAGGGIEMHLDDVPVRETEMTPYEMMLSESQERMLVVMERGREEIAFEIFRRYGLEVADVGKVTDDGRLRLIWHGEVVADMPVAALVDEAPVYEREAGVWEAPSQQAIPTDTPVATAWLDLMAHPSVADKAFVHRQYDTSVRTSTVLGPGYDAALVKVPDVDKAVAMTTDGNSRYVYLNPRKGGEIAVAEAVRNLVTVGARPLAITNCLNFGNPEKPEIMRQLSDAIDGMAAACEVLGAPVVSGNVSLYNETRGVDIQPTPVVGAIGVIDGIGRRIASVPVEVDDQVSLWMLGREDDALDGSLYGEVVCGRPVGDAPYINLAEEAKLHQLMQVLASDGLLLAAHDVSEGGAAVTLAEICMQCARGIAVEVPGGMNLHGWLFSEAQGRIIVAVAPEQAQAFLFAAREAGVPTRQLGRLAGSNMMVAQNGTTHANLSLQELREVFEQAIPNAMMAKYTEKA</sequence>
<dbReference type="InterPro" id="IPR036676">
    <property type="entry name" value="PurM-like_C_sf"/>
</dbReference>
<evidence type="ECO:0000256" key="5">
    <source>
        <dbReference type="ARBA" id="ARBA00022755"/>
    </source>
</evidence>
<dbReference type="PANTHER" id="PTHR43555:SF1">
    <property type="entry name" value="PHOSPHORIBOSYLFORMYLGLYCINAMIDINE SYNTHASE SUBUNIT PURL"/>
    <property type="match status" value="1"/>
</dbReference>
<dbReference type="SUPFAM" id="SSF55326">
    <property type="entry name" value="PurM N-terminal domain-like"/>
    <property type="match status" value="2"/>
</dbReference>
<comment type="caution">
    <text evidence="8">Lacks conserved residue(s) required for the propagation of feature annotation.</text>
</comment>